<dbReference type="Proteomes" id="UP000324222">
    <property type="component" value="Unassembled WGS sequence"/>
</dbReference>
<evidence type="ECO:0000313" key="2">
    <source>
        <dbReference type="EMBL" id="MPC55724.1"/>
    </source>
</evidence>
<organism evidence="2 3">
    <name type="scientific">Portunus trituberculatus</name>
    <name type="common">Swimming crab</name>
    <name type="synonym">Neptunus trituberculatus</name>
    <dbReference type="NCBI Taxonomy" id="210409"/>
    <lineage>
        <taxon>Eukaryota</taxon>
        <taxon>Metazoa</taxon>
        <taxon>Ecdysozoa</taxon>
        <taxon>Arthropoda</taxon>
        <taxon>Crustacea</taxon>
        <taxon>Multicrustacea</taxon>
        <taxon>Malacostraca</taxon>
        <taxon>Eumalacostraca</taxon>
        <taxon>Eucarida</taxon>
        <taxon>Decapoda</taxon>
        <taxon>Pleocyemata</taxon>
        <taxon>Brachyura</taxon>
        <taxon>Eubrachyura</taxon>
        <taxon>Portunoidea</taxon>
        <taxon>Portunidae</taxon>
        <taxon>Portuninae</taxon>
        <taxon>Portunus</taxon>
    </lineage>
</organism>
<gene>
    <name evidence="2" type="ORF">E2C01_049668</name>
</gene>
<keyword evidence="3" id="KW-1185">Reference proteome</keyword>
<evidence type="ECO:0000313" key="3">
    <source>
        <dbReference type="Proteomes" id="UP000324222"/>
    </source>
</evidence>
<sequence>MAAVQAATYPPAGEGEEGLLWGGGEGPVCCPRPQPRGQGGVEGREGEREGGKGRGSLSCLR</sequence>
<dbReference type="EMBL" id="VSRR010013389">
    <property type="protein sequence ID" value="MPC55724.1"/>
    <property type="molecule type" value="Genomic_DNA"/>
</dbReference>
<accession>A0A5B7GGP1</accession>
<protein>
    <submittedName>
        <fullName evidence="2">Uncharacterized protein</fullName>
    </submittedName>
</protein>
<feature type="region of interest" description="Disordered" evidence="1">
    <location>
        <begin position="1"/>
        <end position="61"/>
    </location>
</feature>
<name>A0A5B7GGP1_PORTR</name>
<dbReference type="AlphaFoldDB" id="A0A5B7GGP1"/>
<feature type="compositionally biased region" description="Basic and acidic residues" evidence="1">
    <location>
        <begin position="42"/>
        <end position="52"/>
    </location>
</feature>
<comment type="caution">
    <text evidence="2">The sequence shown here is derived from an EMBL/GenBank/DDBJ whole genome shotgun (WGS) entry which is preliminary data.</text>
</comment>
<proteinExistence type="predicted"/>
<evidence type="ECO:0000256" key="1">
    <source>
        <dbReference type="SAM" id="MobiDB-lite"/>
    </source>
</evidence>
<reference evidence="2 3" key="1">
    <citation type="submission" date="2019-05" db="EMBL/GenBank/DDBJ databases">
        <title>Another draft genome of Portunus trituberculatus and its Hox gene families provides insights of decapod evolution.</title>
        <authorList>
            <person name="Jeong J.-H."/>
            <person name="Song I."/>
            <person name="Kim S."/>
            <person name="Choi T."/>
            <person name="Kim D."/>
            <person name="Ryu S."/>
            <person name="Kim W."/>
        </authorList>
    </citation>
    <scope>NUCLEOTIDE SEQUENCE [LARGE SCALE GENOMIC DNA]</scope>
    <source>
        <tissue evidence="2">Muscle</tissue>
    </source>
</reference>